<dbReference type="EMBL" id="LJIG01016265">
    <property type="protein sequence ID" value="KRT81120.1"/>
    <property type="molecule type" value="Genomic_DNA"/>
</dbReference>
<dbReference type="GO" id="GO:0061723">
    <property type="term" value="P:glycophagy"/>
    <property type="evidence" value="ECO:0007669"/>
    <property type="project" value="TreeGrafter"/>
</dbReference>
<evidence type="ECO:0000313" key="13">
    <source>
        <dbReference type="EMBL" id="KRT81120.1"/>
    </source>
</evidence>
<keyword evidence="5" id="KW-0813">Transport</keyword>
<evidence type="ECO:0000256" key="2">
    <source>
        <dbReference type="ARBA" id="ARBA00004623"/>
    </source>
</evidence>
<evidence type="ECO:0000256" key="1">
    <source>
        <dbReference type="ARBA" id="ARBA00004406"/>
    </source>
</evidence>
<dbReference type="GO" id="GO:0000045">
    <property type="term" value="P:autophagosome assembly"/>
    <property type="evidence" value="ECO:0007669"/>
    <property type="project" value="TreeGrafter"/>
</dbReference>
<keyword evidence="7" id="KW-0072">Autophagy</keyword>
<comment type="similarity">
    <text evidence="3">Belongs to the ATG2 family.</text>
</comment>
<keyword evidence="9" id="KW-0472">Membrane</keyword>
<feature type="compositionally biased region" description="Low complexity" evidence="12">
    <location>
        <begin position="250"/>
        <end position="262"/>
    </location>
</feature>
<keyword evidence="14" id="KW-1185">Reference proteome</keyword>
<evidence type="ECO:0000256" key="8">
    <source>
        <dbReference type="ARBA" id="ARBA00023055"/>
    </source>
</evidence>
<dbReference type="GO" id="GO:0000422">
    <property type="term" value="P:autophagy of mitochondrion"/>
    <property type="evidence" value="ECO:0007669"/>
    <property type="project" value="TreeGrafter"/>
</dbReference>
<dbReference type="PANTHER" id="PTHR13190">
    <property type="entry name" value="AUTOPHAGY-RELATED 2, ISOFORM A"/>
    <property type="match status" value="1"/>
</dbReference>
<dbReference type="GO" id="GO:0005789">
    <property type="term" value="C:endoplasmic reticulum membrane"/>
    <property type="evidence" value="ECO:0007669"/>
    <property type="project" value="UniProtKB-SubCell"/>
</dbReference>
<dbReference type="GO" id="GO:0034045">
    <property type="term" value="C:phagophore assembly site membrane"/>
    <property type="evidence" value="ECO:0007669"/>
    <property type="project" value="UniProtKB-SubCell"/>
</dbReference>
<dbReference type="GO" id="GO:0061908">
    <property type="term" value="C:phagophore"/>
    <property type="evidence" value="ECO:0007669"/>
    <property type="project" value="TreeGrafter"/>
</dbReference>
<dbReference type="GO" id="GO:0061709">
    <property type="term" value="P:reticulophagy"/>
    <property type="evidence" value="ECO:0007669"/>
    <property type="project" value="TreeGrafter"/>
</dbReference>
<evidence type="ECO:0000256" key="10">
    <source>
        <dbReference type="ARBA" id="ARBA00024479"/>
    </source>
</evidence>
<dbReference type="GO" id="GO:0006869">
    <property type="term" value="P:lipid transport"/>
    <property type="evidence" value="ECO:0007669"/>
    <property type="project" value="UniProtKB-KW"/>
</dbReference>
<evidence type="ECO:0000256" key="12">
    <source>
        <dbReference type="SAM" id="MobiDB-lite"/>
    </source>
</evidence>
<dbReference type="PANTHER" id="PTHR13190:SF1">
    <property type="entry name" value="AUTOPHAGY-RELATED 2, ISOFORM A"/>
    <property type="match status" value="1"/>
</dbReference>
<dbReference type="AlphaFoldDB" id="A0A0T6B0W9"/>
<comment type="catalytic activity">
    <reaction evidence="11">
        <text>a 1,2-diacyl-sn-glycero-3-phosphoethanolamine(in) = a 1,2-diacyl-sn-glycero-3-phosphoethanolamine(out)</text>
        <dbReference type="Rhea" id="RHEA:38895"/>
        <dbReference type="ChEBI" id="CHEBI:64612"/>
    </reaction>
</comment>
<evidence type="ECO:0000313" key="14">
    <source>
        <dbReference type="Proteomes" id="UP000051574"/>
    </source>
</evidence>
<dbReference type="Pfam" id="PF13329">
    <property type="entry name" value="ATG2_CAD"/>
    <property type="match status" value="2"/>
</dbReference>
<dbReference type="OrthoDB" id="18982at2759"/>
<evidence type="ECO:0000256" key="11">
    <source>
        <dbReference type="ARBA" id="ARBA00024615"/>
    </source>
</evidence>
<comment type="subcellular location">
    <subcellularLocation>
        <location evidence="1">Endoplasmic reticulum membrane</location>
        <topology evidence="1">Peripheral membrane protein</topology>
    </subcellularLocation>
    <subcellularLocation>
        <location evidence="2">Preautophagosomal structure membrane</location>
        <topology evidence="2">Peripheral membrane protein</topology>
    </subcellularLocation>
</comment>
<evidence type="ECO:0000256" key="5">
    <source>
        <dbReference type="ARBA" id="ARBA00022448"/>
    </source>
</evidence>
<dbReference type="GO" id="GO:0043495">
    <property type="term" value="F:protein-membrane adaptor activity"/>
    <property type="evidence" value="ECO:0007669"/>
    <property type="project" value="TreeGrafter"/>
</dbReference>
<accession>A0A0T6B0W9</accession>
<proteinExistence type="inferred from homology"/>
<name>A0A0T6B0W9_9SCAR</name>
<dbReference type="GO" id="GO:0032266">
    <property type="term" value="F:phosphatidylinositol-3-phosphate binding"/>
    <property type="evidence" value="ECO:0007669"/>
    <property type="project" value="TreeGrafter"/>
</dbReference>
<evidence type="ECO:0000256" key="9">
    <source>
        <dbReference type="ARBA" id="ARBA00023136"/>
    </source>
</evidence>
<evidence type="ECO:0000256" key="4">
    <source>
        <dbReference type="ARBA" id="ARBA00018070"/>
    </source>
</evidence>
<evidence type="ECO:0000256" key="7">
    <source>
        <dbReference type="ARBA" id="ARBA00023006"/>
    </source>
</evidence>
<comment type="catalytic activity">
    <reaction evidence="10">
        <text>a 1,2-diacyl-sn-glycero-3-phospho-L-serine(in) = a 1,2-diacyl-sn-glycero-3-phospho-L-serine(out)</text>
        <dbReference type="Rhea" id="RHEA:38663"/>
        <dbReference type="ChEBI" id="CHEBI:57262"/>
    </reaction>
</comment>
<comment type="caution">
    <text evidence="13">The sequence shown here is derived from an EMBL/GenBank/DDBJ whole genome shotgun (WGS) entry which is preliminary data.</text>
</comment>
<feature type="region of interest" description="Disordered" evidence="12">
    <location>
        <begin position="246"/>
        <end position="266"/>
    </location>
</feature>
<evidence type="ECO:0000256" key="3">
    <source>
        <dbReference type="ARBA" id="ARBA00009714"/>
    </source>
</evidence>
<feature type="non-terminal residue" evidence="13">
    <location>
        <position position="1"/>
    </location>
</feature>
<keyword evidence="8" id="KW-0445">Lipid transport</keyword>
<keyword evidence="6" id="KW-0256">Endoplasmic reticulum</keyword>
<dbReference type="InterPro" id="IPR026849">
    <property type="entry name" value="ATG2"/>
</dbReference>
<gene>
    <name evidence="13" type="ORF">AMK59_6231</name>
</gene>
<protein>
    <recommendedName>
        <fullName evidence="4">Autophagy-related protein 2</fullName>
    </recommendedName>
</protein>
<reference evidence="13 14" key="1">
    <citation type="submission" date="2015-09" db="EMBL/GenBank/DDBJ databases">
        <title>Draft genome of the scarab beetle Oryctes borbonicus.</title>
        <authorList>
            <person name="Meyer J.M."/>
            <person name="Markov G.V."/>
            <person name="Baskaran P."/>
            <person name="Herrmann M."/>
            <person name="Sommer R.J."/>
            <person name="Roedelsperger C."/>
        </authorList>
    </citation>
    <scope>NUCLEOTIDE SEQUENCE [LARGE SCALE GENOMIC DNA]</scope>
    <source>
        <strain evidence="13">OB123</strain>
        <tissue evidence="13">Whole animal</tissue>
    </source>
</reference>
<dbReference type="Proteomes" id="UP000051574">
    <property type="component" value="Unassembled WGS sequence"/>
</dbReference>
<evidence type="ECO:0000256" key="6">
    <source>
        <dbReference type="ARBA" id="ARBA00022824"/>
    </source>
</evidence>
<organism evidence="13 14">
    <name type="scientific">Oryctes borbonicus</name>
    <dbReference type="NCBI Taxonomy" id="1629725"/>
    <lineage>
        <taxon>Eukaryota</taxon>
        <taxon>Metazoa</taxon>
        <taxon>Ecdysozoa</taxon>
        <taxon>Arthropoda</taxon>
        <taxon>Hexapoda</taxon>
        <taxon>Insecta</taxon>
        <taxon>Pterygota</taxon>
        <taxon>Neoptera</taxon>
        <taxon>Endopterygota</taxon>
        <taxon>Coleoptera</taxon>
        <taxon>Polyphaga</taxon>
        <taxon>Scarabaeiformia</taxon>
        <taxon>Scarabaeidae</taxon>
        <taxon>Dynastinae</taxon>
        <taxon>Oryctes</taxon>
    </lineage>
</organism>
<dbReference type="GO" id="GO:0034727">
    <property type="term" value="P:piecemeal microautophagy of the nucleus"/>
    <property type="evidence" value="ECO:0007669"/>
    <property type="project" value="TreeGrafter"/>
</dbReference>
<sequence>STPSQNPPLLEVGTAIPKNLHSTILKSEPGVLQTCNDRGGNRDMVSVAIRIQANHETHHVKTVRVAVGLNKATLKHRVCLGPNTWITQLIDFFNVVDYAIPGYNAKDVLTELHVHLWDCAIDYRPLYLPLRAIVTLGNFSMSSHLSAQVNTSTLRFIAEECDLFLSDKAPPRNGIPSNAQVDIRRDYVNVIQLGLFELSLRTNDKKTGINPHIDLRASNNILHIRTCADSGRALMQLITYFASDGDLQQSSSTSTPSSSYSSPRHHVEQELVAVEPQNISKLSKSQHQQVNELLGEAMQESIRVNENAGDFTNTGAELFFFPGESNLSGDNSKPLPQVTTELGDVVYRSNKSSDTDDEFCFVDRETGLGILPKNGLPEIKWLTDVPLHITDNHFSVPMGKTDLLKPPAHFPVPVYRYTLREMTIVWHMYGGNDFKKRETEENKKVVHFSDTTVSTSVGYVNTKAGEVIIGSVKKKKPSISWQVKGGVNRNHSVLMQLQLTKVRLQHEVYPEHTAQASRQVVLVSELEIRDRLESSQMNKFLYQYVSASRPKQSHAHMIVIKALHVRPDPKLRAQECQLRVSLLPLRLNIDQDSLIFLISFFTELGDAVSTTDEAASSSKHNTPTHQPPVMTVSGSCFEQETLEQTSSQQSFSDNLLQLTEEDVLAMKQNEAVNINNTVNEDCSPIYFRIVRFVPDVPIRLDYVGKHVDMKHGPLAGLLLGLGHLNYSELRLKSLHNRNGLLGVEKLLSYCLQEWLEDIKNNQLPSILGGVGPMHSLVQLFQGIKDLFWLPIEQYQKDGRIVRGLQRGANSFTKSTLMAALELTSRIIHLVLITAETAYDMMSPGPSVKRIRHTQPQDFREGVAKAYMLVKEGLGETADNLVRVASHEREQKGYSGAVGGVLRQIPPTIVKPIIIASEATNKVLGGVRSQLVPDIKREAIEKWKTDEG</sequence>